<comment type="caution">
    <text evidence="1">The sequence shown here is derived from an EMBL/GenBank/DDBJ whole genome shotgun (WGS) entry which is preliminary data.</text>
</comment>
<protein>
    <submittedName>
        <fullName evidence="1">Uncharacterized protein</fullName>
    </submittedName>
</protein>
<dbReference type="CDD" id="cd21037">
    <property type="entry name" value="MLKL_NTD"/>
    <property type="match status" value="1"/>
</dbReference>
<gene>
    <name evidence="1" type="ORF">D9619_008389</name>
</gene>
<name>A0A8H5B9I4_9AGAR</name>
<organism evidence="1 2">
    <name type="scientific">Psilocybe cf. subviscida</name>
    <dbReference type="NCBI Taxonomy" id="2480587"/>
    <lineage>
        <taxon>Eukaryota</taxon>
        <taxon>Fungi</taxon>
        <taxon>Dikarya</taxon>
        <taxon>Basidiomycota</taxon>
        <taxon>Agaricomycotina</taxon>
        <taxon>Agaricomycetes</taxon>
        <taxon>Agaricomycetidae</taxon>
        <taxon>Agaricales</taxon>
        <taxon>Agaricineae</taxon>
        <taxon>Strophariaceae</taxon>
        <taxon>Psilocybe</taxon>
    </lineage>
</organism>
<dbReference type="Gene3D" id="1.25.40.10">
    <property type="entry name" value="Tetratricopeptide repeat domain"/>
    <property type="match status" value="1"/>
</dbReference>
<evidence type="ECO:0000313" key="1">
    <source>
        <dbReference type="EMBL" id="KAF5319234.1"/>
    </source>
</evidence>
<reference evidence="1 2" key="1">
    <citation type="journal article" date="2020" name="ISME J.">
        <title>Uncovering the hidden diversity of litter-decomposition mechanisms in mushroom-forming fungi.</title>
        <authorList>
            <person name="Floudas D."/>
            <person name="Bentzer J."/>
            <person name="Ahren D."/>
            <person name="Johansson T."/>
            <person name="Persson P."/>
            <person name="Tunlid A."/>
        </authorList>
    </citation>
    <scope>NUCLEOTIDE SEQUENCE [LARGE SCALE GENOMIC DNA]</scope>
    <source>
        <strain evidence="1 2">CBS 101986</strain>
    </source>
</reference>
<dbReference type="OrthoDB" id="3038309at2759"/>
<dbReference type="InterPro" id="IPR011990">
    <property type="entry name" value="TPR-like_helical_dom_sf"/>
</dbReference>
<keyword evidence="2" id="KW-1185">Reference proteome</keyword>
<dbReference type="EMBL" id="JAACJJ010000029">
    <property type="protein sequence ID" value="KAF5319234.1"/>
    <property type="molecule type" value="Genomic_DNA"/>
</dbReference>
<dbReference type="SUPFAM" id="SSF48452">
    <property type="entry name" value="TPR-like"/>
    <property type="match status" value="1"/>
</dbReference>
<dbReference type="AlphaFoldDB" id="A0A8H5B9I4"/>
<dbReference type="InterPro" id="IPR059179">
    <property type="entry name" value="MLKL-like_MCAfunc"/>
</dbReference>
<dbReference type="Proteomes" id="UP000567179">
    <property type="component" value="Unassembled WGS sequence"/>
</dbReference>
<accession>A0A8H5B9I4</accession>
<evidence type="ECO:0000313" key="2">
    <source>
        <dbReference type="Proteomes" id="UP000567179"/>
    </source>
</evidence>
<proteinExistence type="predicted"/>
<sequence length="794" mass="88867">MDPLSAVLAIVSLTSAVKDMVELGQKIHESFAKVSKNLRKARRMAENIKEMIEEIKEFCEDHKDVLVNTKEFLLAVQSLLGKLRDFETSVLPLLPKTGQRKLGLFIRGWWNNNKIQESISDLESDVVQVMRRYMMKSTMRSEVKLEAIHQETSRGLNSVHEDITQGLEVLAVVWRDVSAIRTTIATTTSHRSYEFSGTTTDEFNRNVIIFAKSTPSTSAPMLHTPDMITEELMTAAYIKLQINSIAMTVERIVQLPASATDNSHSNSVSLLQLSPISEQASVVLKQASMSITHLRHHVVQQVTHIRNLLEAKRVHTISIQDSVNALNMLSSGLGILGMDRESTLVGKWAITLTRTLFDASRQPHLGAALAFYLLNQSMRYFMSGDNTQFLQSIQEPYAITQNLRNQDTGEEDFPVLYSRILLEYVQTVDRKRSIKISIEAVQVLEGILDVQAFTQSKSHGGIERVVHPISSFLDQLFFSSPPALAVRIYAHALHGLATYLSRDGHFRSALDLALLAISVHRKMVSIYGHEYRMDLALALASLLEGGIASHIHAEKLINLADESIQLLQDLSEQNPVFYTPQLVSVLCVKASALRALGWDPEAMETWDIAGLAGQIIQDSKVCAIALDNLSDQFRRLQKYDDTVRTVSLANTVYHKGAETQALRSFYLSQDLQHLHRYKKSAEAARSSVGLCRHLAMKDPGKWVVYLTKGLTNLAHCLAALGEYSDALIAWKESLSTMDGCLNTGPDMGSAAVIHQFLTVLDKYTLISYILEDKEKCLEVSSTVYQHVRRLSEIY</sequence>